<keyword evidence="8" id="KW-0418">Kinase</keyword>
<protein>
    <recommendedName>
        <fullName evidence="3">histidine kinase</fullName>
        <ecNumber evidence="3">2.7.13.3</ecNumber>
    </recommendedName>
</protein>
<comment type="catalytic activity">
    <reaction evidence="1">
        <text>ATP + protein L-histidine = ADP + protein N-phospho-L-histidine.</text>
        <dbReference type="EC" id="2.7.13.3"/>
    </reaction>
</comment>
<evidence type="ECO:0000313" key="16">
    <source>
        <dbReference type="EMBL" id="GAA3117642.1"/>
    </source>
</evidence>
<gene>
    <name evidence="16" type="ORF">GCM10010521_01670</name>
</gene>
<feature type="domain" description="Histidine kinase/HSP90-like ATPase" evidence="15">
    <location>
        <begin position="409"/>
        <end position="499"/>
    </location>
</feature>
<dbReference type="InterPro" id="IPR029016">
    <property type="entry name" value="GAF-like_dom_sf"/>
</dbReference>
<dbReference type="Gene3D" id="1.20.120.620">
    <property type="entry name" value="Backbone structure of the membrane domain of e. Coli histidine kinase receptor kdpd"/>
    <property type="match status" value="1"/>
</dbReference>
<keyword evidence="11" id="KW-0902">Two-component regulatory system</keyword>
<keyword evidence="10 13" id="KW-1133">Transmembrane helix</keyword>
<dbReference type="InterPro" id="IPR003594">
    <property type="entry name" value="HATPase_dom"/>
</dbReference>
<evidence type="ECO:0000256" key="7">
    <source>
        <dbReference type="ARBA" id="ARBA00022741"/>
    </source>
</evidence>
<dbReference type="Gene3D" id="3.30.450.40">
    <property type="match status" value="1"/>
</dbReference>
<evidence type="ECO:0000256" key="2">
    <source>
        <dbReference type="ARBA" id="ARBA00004141"/>
    </source>
</evidence>
<feature type="transmembrane region" description="Helical" evidence="13">
    <location>
        <begin position="96"/>
        <end position="116"/>
    </location>
</feature>
<proteinExistence type="predicted"/>
<keyword evidence="5" id="KW-0808">Transferase</keyword>
<dbReference type="InterPro" id="IPR011712">
    <property type="entry name" value="Sig_transdc_His_kin_sub3_dim/P"/>
</dbReference>
<dbReference type="InterPro" id="IPR050482">
    <property type="entry name" value="Sensor_HK_TwoCompSys"/>
</dbReference>
<evidence type="ECO:0000313" key="17">
    <source>
        <dbReference type="Proteomes" id="UP001500893"/>
    </source>
</evidence>
<evidence type="ECO:0000256" key="9">
    <source>
        <dbReference type="ARBA" id="ARBA00022840"/>
    </source>
</evidence>
<dbReference type="InterPro" id="IPR038318">
    <property type="entry name" value="KdpD_sf"/>
</dbReference>
<dbReference type="Pfam" id="PF13493">
    <property type="entry name" value="DUF4118"/>
    <property type="match status" value="1"/>
</dbReference>
<evidence type="ECO:0000256" key="4">
    <source>
        <dbReference type="ARBA" id="ARBA00022553"/>
    </source>
</evidence>
<dbReference type="SMART" id="SM00065">
    <property type="entry name" value="GAF"/>
    <property type="match status" value="1"/>
</dbReference>
<organism evidence="16 17">
    <name type="scientific">Streptomyces rameus</name>
    <dbReference type="NCBI Taxonomy" id="68261"/>
    <lineage>
        <taxon>Bacteria</taxon>
        <taxon>Bacillati</taxon>
        <taxon>Actinomycetota</taxon>
        <taxon>Actinomycetes</taxon>
        <taxon>Kitasatosporales</taxon>
        <taxon>Streptomycetaceae</taxon>
        <taxon>Streptomyces</taxon>
    </lineage>
</organism>
<feature type="domain" description="GAF" evidence="14">
    <location>
        <begin position="147"/>
        <end position="296"/>
    </location>
</feature>
<evidence type="ECO:0000256" key="6">
    <source>
        <dbReference type="ARBA" id="ARBA00022692"/>
    </source>
</evidence>
<dbReference type="CDD" id="cd16917">
    <property type="entry name" value="HATPase_UhpB-NarQ-NarX-like"/>
    <property type="match status" value="1"/>
</dbReference>
<keyword evidence="17" id="KW-1185">Reference proteome</keyword>
<evidence type="ECO:0000256" key="12">
    <source>
        <dbReference type="ARBA" id="ARBA00023136"/>
    </source>
</evidence>
<sequence length="521" mass="55737">MARRWIRSSPLRSSPQRWPNRLLASVILVAGLTGLIALLNPRPGSLHLSALYLLAVIAVAVAWGARLALVTSVLCVAVYGYMFVPPYRSLRVGNYDDLVALGVFLLTAVVVGQLAARLRRAVLTTERLLEEQAALRRVATLVAQSVPPSAVFEAVTREIGLLSGADVARMERYEADGTVAGLAAWSRSGQSDPLPAGTRFDLNGLSVARDVRHSGRPVRIESFDGATGVIAQESRAMGIHSTVGCPVIVAGRLWGVIAASTRNDEPFPGDTETQIARFTELVATAVENAESRAELSASRARIVNAADETRRRIERDLHDGVQQRLVSLVLLLSSAQDMVPPGLEELRARLVEVSDGLADASDELREMARGIHPSILTTGGLVSALKALSRRCPVPVDLSVRTTEQLPKQVEVSGYYIISEALTNVVKHARAAGVTVTVEGGAEALVLTVHDDGVGGADLSRGTGLVGLRDRVEALGGRFRVDSPRAGGTTLRVELPLPDRDRADSRRHDVALPLNRRGNIG</sequence>
<keyword evidence="4" id="KW-0597">Phosphoprotein</keyword>
<reference evidence="17" key="1">
    <citation type="journal article" date="2019" name="Int. J. Syst. Evol. Microbiol.">
        <title>The Global Catalogue of Microorganisms (GCM) 10K type strain sequencing project: providing services to taxonomists for standard genome sequencing and annotation.</title>
        <authorList>
            <consortium name="The Broad Institute Genomics Platform"/>
            <consortium name="The Broad Institute Genome Sequencing Center for Infectious Disease"/>
            <person name="Wu L."/>
            <person name="Ma J."/>
        </authorList>
    </citation>
    <scope>NUCLEOTIDE SEQUENCE [LARGE SCALE GENOMIC DNA]</scope>
    <source>
        <strain evidence="17">JCM 11574</strain>
    </source>
</reference>
<evidence type="ECO:0000256" key="8">
    <source>
        <dbReference type="ARBA" id="ARBA00022777"/>
    </source>
</evidence>
<evidence type="ECO:0000259" key="14">
    <source>
        <dbReference type="SMART" id="SM00065"/>
    </source>
</evidence>
<comment type="caution">
    <text evidence="16">The sequence shown here is derived from an EMBL/GenBank/DDBJ whole genome shotgun (WGS) entry which is preliminary data.</text>
</comment>
<evidence type="ECO:0000256" key="13">
    <source>
        <dbReference type="SAM" id="Phobius"/>
    </source>
</evidence>
<keyword evidence="9" id="KW-0067">ATP-binding</keyword>
<dbReference type="EC" id="2.7.13.3" evidence="3"/>
<dbReference type="InterPro" id="IPR003018">
    <property type="entry name" value="GAF"/>
</dbReference>
<dbReference type="SUPFAM" id="SSF55781">
    <property type="entry name" value="GAF domain-like"/>
    <property type="match status" value="1"/>
</dbReference>
<keyword evidence="12 13" id="KW-0472">Membrane</keyword>
<evidence type="ECO:0000259" key="15">
    <source>
        <dbReference type="SMART" id="SM00387"/>
    </source>
</evidence>
<evidence type="ECO:0000256" key="3">
    <source>
        <dbReference type="ARBA" id="ARBA00012438"/>
    </source>
</evidence>
<dbReference type="InterPro" id="IPR025201">
    <property type="entry name" value="KdpD_TM"/>
</dbReference>
<comment type="subcellular location">
    <subcellularLocation>
        <location evidence="2">Membrane</location>
        <topology evidence="2">Multi-pass membrane protein</topology>
    </subcellularLocation>
</comment>
<accession>A0ABP6MMH5</accession>
<evidence type="ECO:0000256" key="10">
    <source>
        <dbReference type="ARBA" id="ARBA00022989"/>
    </source>
</evidence>
<dbReference type="Pfam" id="PF07730">
    <property type="entry name" value="HisKA_3"/>
    <property type="match status" value="1"/>
</dbReference>
<keyword evidence="6 13" id="KW-0812">Transmembrane</keyword>
<feature type="transmembrane region" description="Helical" evidence="13">
    <location>
        <begin position="51"/>
        <end position="84"/>
    </location>
</feature>
<evidence type="ECO:0000256" key="11">
    <source>
        <dbReference type="ARBA" id="ARBA00023012"/>
    </source>
</evidence>
<dbReference type="PANTHER" id="PTHR24421:SF10">
    <property type="entry name" value="NITRATE_NITRITE SENSOR PROTEIN NARQ"/>
    <property type="match status" value="1"/>
</dbReference>
<dbReference type="Gene3D" id="3.30.565.10">
    <property type="entry name" value="Histidine kinase-like ATPase, C-terminal domain"/>
    <property type="match status" value="1"/>
</dbReference>
<keyword evidence="7" id="KW-0547">Nucleotide-binding</keyword>
<dbReference type="Proteomes" id="UP001500893">
    <property type="component" value="Unassembled WGS sequence"/>
</dbReference>
<name>A0ABP6MMH5_9ACTN</name>
<evidence type="ECO:0000256" key="5">
    <source>
        <dbReference type="ARBA" id="ARBA00022679"/>
    </source>
</evidence>
<evidence type="ECO:0000256" key="1">
    <source>
        <dbReference type="ARBA" id="ARBA00000085"/>
    </source>
</evidence>
<dbReference type="Pfam" id="PF02518">
    <property type="entry name" value="HATPase_c"/>
    <property type="match status" value="1"/>
</dbReference>
<dbReference type="InterPro" id="IPR036890">
    <property type="entry name" value="HATPase_C_sf"/>
</dbReference>
<dbReference type="PANTHER" id="PTHR24421">
    <property type="entry name" value="NITRATE/NITRITE SENSOR PROTEIN NARX-RELATED"/>
    <property type="match status" value="1"/>
</dbReference>
<feature type="transmembrane region" description="Helical" evidence="13">
    <location>
        <begin position="21"/>
        <end position="39"/>
    </location>
</feature>
<dbReference type="SMART" id="SM00387">
    <property type="entry name" value="HATPase_c"/>
    <property type="match status" value="1"/>
</dbReference>
<dbReference type="Pfam" id="PF01590">
    <property type="entry name" value="GAF"/>
    <property type="match status" value="1"/>
</dbReference>
<dbReference type="SUPFAM" id="SSF55874">
    <property type="entry name" value="ATPase domain of HSP90 chaperone/DNA topoisomerase II/histidine kinase"/>
    <property type="match status" value="1"/>
</dbReference>
<dbReference type="EMBL" id="BAAAVM010000001">
    <property type="protein sequence ID" value="GAA3117642.1"/>
    <property type="molecule type" value="Genomic_DNA"/>
</dbReference>
<dbReference type="Gene3D" id="1.20.5.1930">
    <property type="match status" value="1"/>
</dbReference>